<dbReference type="GO" id="GO:0000166">
    <property type="term" value="F:nucleotide binding"/>
    <property type="evidence" value="ECO:0007669"/>
    <property type="project" value="UniProtKB-KW"/>
</dbReference>
<reference evidence="8 9" key="1">
    <citation type="submission" date="2017-09" db="EMBL/GenBank/DDBJ databases">
        <title>Bacterial strain isolated from the female urinary microbiota.</title>
        <authorList>
            <person name="Thomas-White K."/>
            <person name="Kumar N."/>
            <person name="Forster S."/>
            <person name="Putonti C."/>
            <person name="Lawley T."/>
            <person name="Wolfe A.J."/>
        </authorList>
    </citation>
    <scope>NUCLEOTIDE SEQUENCE [LARGE SCALE GENOMIC DNA]</scope>
    <source>
        <strain evidence="8 9">UMB0240</strain>
    </source>
</reference>
<dbReference type="Proteomes" id="UP000235701">
    <property type="component" value="Unassembled WGS sequence"/>
</dbReference>
<dbReference type="SUPFAM" id="SSF109604">
    <property type="entry name" value="HD-domain/PDEase-like"/>
    <property type="match status" value="1"/>
</dbReference>
<dbReference type="InterPro" id="IPR003607">
    <property type="entry name" value="HD/PDEase_dom"/>
</dbReference>
<dbReference type="InterPro" id="IPR005249">
    <property type="entry name" value="YqeK"/>
</dbReference>
<dbReference type="GO" id="GO:0046872">
    <property type="term" value="F:metal ion binding"/>
    <property type="evidence" value="ECO:0007669"/>
    <property type="project" value="UniProtKB-KW"/>
</dbReference>
<evidence type="ECO:0000256" key="5">
    <source>
        <dbReference type="ARBA" id="ARBA00023004"/>
    </source>
</evidence>
<dbReference type="Gene3D" id="1.10.3210.10">
    <property type="entry name" value="Hypothetical protein af1432"/>
    <property type="match status" value="1"/>
</dbReference>
<evidence type="ECO:0000313" key="9">
    <source>
        <dbReference type="Proteomes" id="UP000235701"/>
    </source>
</evidence>
<comment type="catalytic activity">
    <reaction evidence="6">
        <text>P(1),P(4)-bis(5'-adenosyl) tetraphosphate + H2O = 2 ADP + 2 H(+)</text>
        <dbReference type="Rhea" id="RHEA:24252"/>
        <dbReference type="ChEBI" id="CHEBI:15377"/>
        <dbReference type="ChEBI" id="CHEBI:15378"/>
        <dbReference type="ChEBI" id="CHEBI:58141"/>
        <dbReference type="ChEBI" id="CHEBI:456216"/>
        <dbReference type="EC" id="3.6.1.41"/>
    </reaction>
</comment>
<proteinExistence type="predicted"/>
<keyword evidence="4" id="KW-0378">Hydrolase</keyword>
<evidence type="ECO:0000256" key="2">
    <source>
        <dbReference type="ARBA" id="ARBA00022723"/>
    </source>
</evidence>
<organism evidence="8 9">
    <name type="scientific">Aerococcus viridans</name>
    <dbReference type="NCBI Taxonomy" id="1377"/>
    <lineage>
        <taxon>Bacteria</taxon>
        <taxon>Bacillati</taxon>
        <taxon>Bacillota</taxon>
        <taxon>Bacilli</taxon>
        <taxon>Lactobacillales</taxon>
        <taxon>Aerococcaceae</taxon>
        <taxon>Aerococcus</taxon>
    </lineage>
</organism>
<dbReference type="OrthoDB" id="9782134at2"/>
<keyword evidence="2" id="KW-0479">Metal-binding</keyword>
<keyword evidence="9" id="KW-1185">Reference proteome</keyword>
<dbReference type="EMBL" id="PNHQ01000027">
    <property type="protein sequence ID" value="PMC78961.1"/>
    <property type="molecule type" value="Genomic_DNA"/>
</dbReference>
<feature type="domain" description="HD/PDEase" evidence="7">
    <location>
        <begin position="26"/>
        <end position="154"/>
    </location>
</feature>
<comment type="caution">
    <text evidence="8">The sequence shown here is derived from an EMBL/GenBank/DDBJ whole genome shotgun (WGS) entry which is preliminary data.</text>
</comment>
<evidence type="ECO:0000313" key="8">
    <source>
        <dbReference type="EMBL" id="PMC78961.1"/>
    </source>
</evidence>
<dbReference type="PANTHER" id="PTHR35795">
    <property type="entry name" value="SLR1885 PROTEIN"/>
    <property type="match status" value="1"/>
</dbReference>
<dbReference type="InterPro" id="IPR006674">
    <property type="entry name" value="HD_domain"/>
</dbReference>
<evidence type="ECO:0000256" key="3">
    <source>
        <dbReference type="ARBA" id="ARBA00022741"/>
    </source>
</evidence>
<dbReference type="PANTHER" id="PTHR35795:SF1">
    <property type="entry name" value="BIS(5'-NUCLEOSYL)-TETRAPHOSPHATASE, SYMMETRICAL"/>
    <property type="match status" value="1"/>
</dbReference>
<dbReference type="Pfam" id="PF01966">
    <property type="entry name" value="HD"/>
    <property type="match status" value="1"/>
</dbReference>
<dbReference type="GO" id="GO:0008803">
    <property type="term" value="F:bis(5'-nucleosyl)-tetraphosphatase (symmetrical) activity"/>
    <property type="evidence" value="ECO:0007669"/>
    <property type="project" value="UniProtKB-EC"/>
</dbReference>
<evidence type="ECO:0000256" key="1">
    <source>
        <dbReference type="ARBA" id="ARBA00012506"/>
    </source>
</evidence>
<sequence>MKARELNQDLIQITRKELEELLQARLTNKRFNHVLRVEQTAIELAELYPEANVDKASIAALLHDYAKDDSQKHLLTFKDYPGYDPEWINYGSAIWHGPLAAMIADTQFNVKDEDILKAVWIHTIGGYEMTLDQKILFIADYIEPGRDFKGVEKARKLAKTDLDAAVDFKIKQSITHLVRSGRQIYPETILIYNDWVKNYHRKEK</sequence>
<name>A0A2N6UBI9_9LACT</name>
<evidence type="ECO:0000259" key="7">
    <source>
        <dbReference type="SMART" id="SM00471"/>
    </source>
</evidence>
<accession>A0A2N6UBI9</accession>
<evidence type="ECO:0000256" key="4">
    <source>
        <dbReference type="ARBA" id="ARBA00022801"/>
    </source>
</evidence>
<keyword evidence="5" id="KW-0408">Iron</keyword>
<dbReference type="RefSeq" id="WP_070467971.1">
    <property type="nucleotide sequence ID" value="NZ_PNHQ01000027.1"/>
</dbReference>
<dbReference type="NCBIfam" id="TIGR00488">
    <property type="entry name" value="bis(5'-nucleosyl)-tetraphosphatase (symmetrical) YqeK"/>
    <property type="match status" value="1"/>
</dbReference>
<protein>
    <recommendedName>
        <fullName evidence="1">bis(5'-nucleosyl)-tetraphosphatase (symmetrical)</fullName>
        <ecNumber evidence="1">3.6.1.41</ecNumber>
    </recommendedName>
</protein>
<evidence type="ECO:0000256" key="6">
    <source>
        <dbReference type="ARBA" id="ARBA00049417"/>
    </source>
</evidence>
<dbReference type="EC" id="3.6.1.41" evidence="1"/>
<dbReference type="InterPro" id="IPR051094">
    <property type="entry name" value="Diverse_Catalytic_Enzymes"/>
</dbReference>
<dbReference type="SMART" id="SM00471">
    <property type="entry name" value="HDc"/>
    <property type="match status" value="1"/>
</dbReference>
<gene>
    <name evidence="8" type="ORF">CJ191_08390</name>
</gene>
<dbReference type="CDD" id="cd00077">
    <property type="entry name" value="HDc"/>
    <property type="match status" value="1"/>
</dbReference>
<dbReference type="AlphaFoldDB" id="A0A2N6UBI9"/>
<keyword evidence="3" id="KW-0547">Nucleotide-binding</keyword>